<evidence type="ECO:0000259" key="9">
    <source>
        <dbReference type="Pfam" id="PF02885"/>
    </source>
</evidence>
<dbReference type="AlphaFoldDB" id="A0A6J7IEI7"/>
<sequence length="349" mass="34929">MSTPAAVGWPTLLGALLRGEDLPRADAAWAMGEVMAGEASPAQVAAFVVALRAKGETADEVAGLVDVMLARAPEVAVPGRVVDTCGTGGDRSGTVNISTMAALVVAGAGIPVVKHGNRAASSTSGSADVLEALGVVVDLPPVAVGPCLAEAGIAFCFAPVFHPGMRHAGPVRRDLGVPTVFNVLGPLTNPARPASQAVGVSDARLAPVLAGVLAARGADALVFRGDDGLDELTTTGTSTVWVVHDRAVTVQAFDPADLGIARATLEDLRGGTADVNAGVARRVLAGEPGAARDATLLNAAAAVAAHEGGNAPLLDRLRAGLERATTALDSGAAAEVLSRWASVSQALRP</sequence>
<feature type="domain" description="Glycosyl transferase family 3" evidence="8">
    <location>
        <begin position="80"/>
        <end position="333"/>
    </location>
</feature>
<dbReference type="InterPro" id="IPR017459">
    <property type="entry name" value="Glycosyl_Trfase_fam3_N_dom"/>
</dbReference>
<protein>
    <recommendedName>
        <fullName evidence="2">anthranilate phosphoribosyltransferase</fullName>
        <ecNumber evidence="2">2.4.2.18</ecNumber>
    </recommendedName>
</protein>
<accession>A0A6J7IEI7</accession>
<dbReference type="SUPFAM" id="SSF52418">
    <property type="entry name" value="Nucleoside phosphorylase/phosphoribosyltransferase catalytic domain"/>
    <property type="match status" value="1"/>
</dbReference>
<keyword evidence="6" id="KW-0822">Tryptophan biosynthesis</keyword>
<name>A0A6J7IEI7_9ZZZZ</name>
<dbReference type="PANTHER" id="PTHR43285">
    <property type="entry name" value="ANTHRANILATE PHOSPHORIBOSYLTRANSFERASE"/>
    <property type="match status" value="1"/>
</dbReference>
<evidence type="ECO:0000256" key="6">
    <source>
        <dbReference type="ARBA" id="ARBA00022822"/>
    </source>
</evidence>
<evidence type="ECO:0000256" key="4">
    <source>
        <dbReference type="ARBA" id="ARBA00022676"/>
    </source>
</evidence>
<dbReference type="Pfam" id="PF02885">
    <property type="entry name" value="Glycos_trans_3N"/>
    <property type="match status" value="1"/>
</dbReference>
<keyword evidence="4" id="KW-0328">Glycosyltransferase</keyword>
<dbReference type="InterPro" id="IPR036320">
    <property type="entry name" value="Glycosyl_Trfase_fam3_N_dom_sf"/>
</dbReference>
<dbReference type="InterPro" id="IPR000312">
    <property type="entry name" value="Glycosyl_Trfase_fam3"/>
</dbReference>
<dbReference type="InterPro" id="IPR035902">
    <property type="entry name" value="Nuc_phospho_transferase"/>
</dbReference>
<evidence type="ECO:0000256" key="3">
    <source>
        <dbReference type="ARBA" id="ARBA00022605"/>
    </source>
</evidence>
<evidence type="ECO:0000313" key="10">
    <source>
        <dbReference type="EMBL" id="CAB4929518.1"/>
    </source>
</evidence>
<evidence type="ECO:0000256" key="1">
    <source>
        <dbReference type="ARBA" id="ARBA00004907"/>
    </source>
</evidence>
<dbReference type="InterPro" id="IPR005940">
    <property type="entry name" value="Anthranilate_Pribosyl_Tfrase"/>
</dbReference>
<dbReference type="GO" id="GO:0004048">
    <property type="term" value="F:anthranilate phosphoribosyltransferase activity"/>
    <property type="evidence" value="ECO:0007669"/>
    <property type="project" value="UniProtKB-EC"/>
</dbReference>
<keyword evidence="7" id="KW-0057">Aromatic amino acid biosynthesis</keyword>
<proteinExistence type="inferred from homology"/>
<dbReference type="GO" id="GO:0000162">
    <property type="term" value="P:L-tryptophan biosynthetic process"/>
    <property type="evidence" value="ECO:0007669"/>
    <property type="project" value="UniProtKB-KW"/>
</dbReference>
<dbReference type="Pfam" id="PF00591">
    <property type="entry name" value="Glycos_transf_3"/>
    <property type="match status" value="1"/>
</dbReference>
<dbReference type="Gene3D" id="3.40.1030.10">
    <property type="entry name" value="Nucleoside phosphorylase/phosphoribosyltransferase catalytic domain"/>
    <property type="match status" value="1"/>
</dbReference>
<evidence type="ECO:0000256" key="7">
    <source>
        <dbReference type="ARBA" id="ARBA00023141"/>
    </source>
</evidence>
<dbReference type="GO" id="GO:0005829">
    <property type="term" value="C:cytosol"/>
    <property type="evidence" value="ECO:0007669"/>
    <property type="project" value="TreeGrafter"/>
</dbReference>
<reference evidence="10" key="1">
    <citation type="submission" date="2020-05" db="EMBL/GenBank/DDBJ databases">
        <authorList>
            <person name="Chiriac C."/>
            <person name="Salcher M."/>
            <person name="Ghai R."/>
            <person name="Kavagutti S V."/>
        </authorList>
    </citation>
    <scope>NUCLEOTIDE SEQUENCE</scope>
</reference>
<evidence type="ECO:0000256" key="2">
    <source>
        <dbReference type="ARBA" id="ARBA00011948"/>
    </source>
</evidence>
<comment type="pathway">
    <text evidence="1">Amino-acid biosynthesis; L-tryptophan biosynthesis; L-tryptophan from chorismate: step 2/5.</text>
</comment>
<organism evidence="10">
    <name type="scientific">freshwater metagenome</name>
    <dbReference type="NCBI Taxonomy" id="449393"/>
    <lineage>
        <taxon>unclassified sequences</taxon>
        <taxon>metagenomes</taxon>
        <taxon>ecological metagenomes</taxon>
    </lineage>
</organism>
<dbReference type="HAMAP" id="MF_00211">
    <property type="entry name" value="TrpD"/>
    <property type="match status" value="1"/>
</dbReference>
<keyword evidence="5" id="KW-0808">Transferase</keyword>
<dbReference type="SUPFAM" id="SSF47648">
    <property type="entry name" value="Nucleoside phosphorylase/phosphoribosyltransferase N-terminal domain"/>
    <property type="match status" value="1"/>
</dbReference>
<dbReference type="FunFam" id="3.40.1030.10:FF:000002">
    <property type="entry name" value="Anthranilate phosphoribosyltransferase"/>
    <property type="match status" value="1"/>
</dbReference>
<dbReference type="PANTHER" id="PTHR43285:SF2">
    <property type="entry name" value="ANTHRANILATE PHOSPHORIBOSYLTRANSFERASE"/>
    <property type="match status" value="1"/>
</dbReference>
<feature type="domain" description="Glycosyl transferase family 3 N-terminal" evidence="9">
    <location>
        <begin position="11"/>
        <end position="72"/>
    </location>
</feature>
<gene>
    <name evidence="10" type="ORF">UFOPK3609_01857</name>
</gene>
<evidence type="ECO:0000256" key="5">
    <source>
        <dbReference type="ARBA" id="ARBA00022679"/>
    </source>
</evidence>
<keyword evidence="3" id="KW-0028">Amino-acid biosynthesis</keyword>
<dbReference type="EMBL" id="CAFBMQ010000346">
    <property type="protein sequence ID" value="CAB4929518.1"/>
    <property type="molecule type" value="Genomic_DNA"/>
</dbReference>
<dbReference type="EC" id="2.4.2.18" evidence="2"/>
<dbReference type="NCBIfam" id="TIGR01245">
    <property type="entry name" value="trpD"/>
    <property type="match status" value="1"/>
</dbReference>
<evidence type="ECO:0000259" key="8">
    <source>
        <dbReference type="Pfam" id="PF00591"/>
    </source>
</evidence>
<dbReference type="Gene3D" id="1.20.970.10">
    <property type="entry name" value="Transferase, Pyrimidine Nucleoside Phosphorylase, Chain C"/>
    <property type="match status" value="1"/>
</dbReference>